<evidence type="ECO:0000313" key="3">
    <source>
        <dbReference type="Proteomes" id="UP000176204"/>
    </source>
</evidence>
<keyword evidence="1" id="KW-0472">Membrane</keyword>
<dbReference type="AlphaFoldDB" id="A0A1C7PEQ2"/>
<accession>A0A1C7PEQ2</accession>
<feature type="transmembrane region" description="Helical" evidence="1">
    <location>
        <begin position="72"/>
        <end position="93"/>
    </location>
</feature>
<evidence type="ECO:0000256" key="1">
    <source>
        <dbReference type="SAM" id="Phobius"/>
    </source>
</evidence>
<sequence>MNATPKTPFPSSGRHAAAKAAFTFLVLLSAGWIVLDSNSLPVYIVCFCILCNMATLEWSLLLEEKKKLCHRWLILLLGLPYPWLLGFDGVRIFTVSVLGCAYRSGGQHEYPDPWNVAIAFIGFIAMAALLWEMTRSSEPEKSLASVSTDLLVSIVPVWFFSWGIIAILNESINLQTLVFDAWPPAVKIILIALSFNAASWLINRSASGFLPRGHTSSSPSPIRKPWHTLMGSWLLVSAIWIIITVVQTPLFSLDYEHTPPPRIEILRALLPQSLTILATVLAVACMTACGNRVCITLKRSIGLTRHRSLLPGLPGFVPLLCGPDFAIAGWQLLNTAERLFHYIFT</sequence>
<feature type="transmembrane region" description="Helical" evidence="1">
    <location>
        <begin position="40"/>
        <end position="60"/>
    </location>
</feature>
<proteinExistence type="predicted"/>
<feature type="transmembrane region" description="Helical" evidence="1">
    <location>
        <begin position="143"/>
        <end position="165"/>
    </location>
</feature>
<feature type="transmembrane region" description="Helical" evidence="1">
    <location>
        <begin position="273"/>
        <end position="295"/>
    </location>
</feature>
<feature type="transmembrane region" description="Helical" evidence="1">
    <location>
        <begin position="113"/>
        <end position="131"/>
    </location>
</feature>
<reference evidence="3" key="1">
    <citation type="submission" date="2016-09" db="EMBL/GenBank/DDBJ databases">
        <authorList>
            <person name="Koehorst J."/>
        </authorList>
    </citation>
    <scope>NUCLEOTIDE SEQUENCE [LARGE SCALE GENOMIC DNA]</scope>
</reference>
<dbReference type="RefSeq" id="WP_067772660.1">
    <property type="nucleotide sequence ID" value="NZ_LIGX01000002.1"/>
</dbReference>
<dbReference type="Proteomes" id="UP000176204">
    <property type="component" value="Chromosome I"/>
</dbReference>
<feature type="transmembrane region" description="Helical" evidence="1">
    <location>
        <begin position="233"/>
        <end position="253"/>
    </location>
</feature>
<feature type="transmembrane region" description="Helical" evidence="1">
    <location>
        <begin position="16"/>
        <end position="34"/>
    </location>
</feature>
<dbReference type="STRING" id="1679444.PYTT_0283"/>
<dbReference type="KEGG" id="agl:PYTT_0283"/>
<dbReference type="EMBL" id="LT629973">
    <property type="protein sequence ID" value="SEH72915.1"/>
    <property type="molecule type" value="Genomic_DNA"/>
</dbReference>
<keyword evidence="1" id="KW-1133">Transmembrane helix</keyword>
<organism evidence="2 3">
    <name type="scientific">Akkermansia glycaniphila</name>
    <dbReference type="NCBI Taxonomy" id="1679444"/>
    <lineage>
        <taxon>Bacteria</taxon>
        <taxon>Pseudomonadati</taxon>
        <taxon>Verrucomicrobiota</taxon>
        <taxon>Verrucomicrobiia</taxon>
        <taxon>Verrucomicrobiales</taxon>
        <taxon>Akkermansiaceae</taxon>
        <taxon>Akkermansia</taxon>
    </lineage>
</organism>
<evidence type="ECO:0000313" key="2">
    <source>
        <dbReference type="EMBL" id="SEH72915.1"/>
    </source>
</evidence>
<keyword evidence="3" id="KW-1185">Reference proteome</keyword>
<name>A0A1C7PEQ2_9BACT</name>
<keyword evidence="1" id="KW-0812">Transmembrane</keyword>
<gene>
    <name evidence="2" type="ORF">PYTT_0283</name>
</gene>
<feature type="transmembrane region" description="Helical" evidence="1">
    <location>
        <begin position="185"/>
        <end position="202"/>
    </location>
</feature>
<protein>
    <submittedName>
        <fullName evidence="2">Uncharacterized protein</fullName>
    </submittedName>
</protein>